<dbReference type="Gene3D" id="1.20.1560.10">
    <property type="entry name" value="ABC transporter type 1, transmembrane domain"/>
    <property type="match status" value="1"/>
</dbReference>
<comment type="similarity">
    <text evidence="13">Belongs to the ABC transporter superfamily. ABCB family. Heavy Metal importer (TC 3.A.1.210) subfamily.</text>
</comment>
<dbReference type="FunFam" id="3.40.50.300:FF:000287">
    <property type="entry name" value="Multidrug ABC transporter ATP-binding protein"/>
    <property type="match status" value="1"/>
</dbReference>
<evidence type="ECO:0000256" key="1">
    <source>
        <dbReference type="ARBA" id="ARBA00004448"/>
    </source>
</evidence>
<dbReference type="CDD" id="cd18582">
    <property type="entry name" value="ABC_6TM_ATM1_ABCB7"/>
    <property type="match status" value="1"/>
</dbReference>
<dbReference type="GeneID" id="64856182"/>
<keyword evidence="5" id="KW-0547">Nucleotide-binding</keyword>
<dbReference type="Proteomes" id="UP000644660">
    <property type="component" value="Unassembled WGS sequence"/>
</dbReference>
<comment type="caution">
    <text evidence="20">The sequence shown here is derived from an EMBL/GenBank/DDBJ whole genome shotgun (WGS) entry which is preliminary data.</text>
</comment>
<comment type="subcellular location">
    <subcellularLocation>
        <location evidence="1">Mitochondrion inner membrane</location>
        <topology evidence="1">Multi-pass membrane protein</topology>
    </subcellularLocation>
</comment>
<dbReference type="GO" id="GO:0016887">
    <property type="term" value="F:ATP hydrolysis activity"/>
    <property type="evidence" value="ECO:0007669"/>
    <property type="project" value="InterPro"/>
</dbReference>
<feature type="transmembrane region" description="Helical" evidence="17">
    <location>
        <begin position="382"/>
        <end position="404"/>
    </location>
</feature>
<evidence type="ECO:0000256" key="13">
    <source>
        <dbReference type="ARBA" id="ARBA00024363"/>
    </source>
</evidence>
<evidence type="ECO:0000313" key="21">
    <source>
        <dbReference type="Proteomes" id="UP000644660"/>
    </source>
</evidence>
<dbReference type="InterPro" id="IPR017871">
    <property type="entry name" value="ABC_transporter-like_CS"/>
</dbReference>
<accession>A0A8H2VD27</accession>
<dbReference type="EMBL" id="CAEFZW010000002">
    <property type="protein sequence ID" value="CAB4253033.1"/>
    <property type="molecule type" value="Genomic_DNA"/>
</dbReference>
<evidence type="ECO:0000256" key="17">
    <source>
        <dbReference type="SAM" id="Phobius"/>
    </source>
</evidence>
<keyword evidence="4 17" id="KW-0812">Transmembrane</keyword>
<organism evidence="20 21">
    <name type="scientific">Maudiozyma barnettii</name>
    <dbReference type="NCBI Taxonomy" id="61262"/>
    <lineage>
        <taxon>Eukaryota</taxon>
        <taxon>Fungi</taxon>
        <taxon>Dikarya</taxon>
        <taxon>Ascomycota</taxon>
        <taxon>Saccharomycotina</taxon>
        <taxon>Saccharomycetes</taxon>
        <taxon>Saccharomycetales</taxon>
        <taxon>Saccharomycetaceae</taxon>
        <taxon>Maudiozyma</taxon>
    </lineage>
</organism>
<keyword evidence="8" id="KW-0809">Transit peptide</keyword>
<evidence type="ECO:0000256" key="6">
    <source>
        <dbReference type="ARBA" id="ARBA00022792"/>
    </source>
</evidence>
<dbReference type="GO" id="GO:0005524">
    <property type="term" value="F:ATP binding"/>
    <property type="evidence" value="ECO:0007669"/>
    <property type="project" value="UniProtKB-KW"/>
</dbReference>
<dbReference type="RefSeq" id="XP_041405071.1">
    <property type="nucleotide sequence ID" value="XM_041549137.1"/>
</dbReference>
<dbReference type="PANTHER" id="PTHR24221:SF402">
    <property type="entry name" value="IRON-SULFUR CLUSTERS TRANSPORTER ABCB7, MITOCHONDRIAL"/>
    <property type="match status" value="1"/>
</dbReference>
<evidence type="ECO:0000256" key="8">
    <source>
        <dbReference type="ARBA" id="ARBA00022946"/>
    </source>
</evidence>
<dbReference type="SMART" id="SM00382">
    <property type="entry name" value="AAA"/>
    <property type="match status" value="1"/>
</dbReference>
<dbReference type="PROSITE" id="PS50893">
    <property type="entry name" value="ABC_TRANSPORTER_2"/>
    <property type="match status" value="1"/>
</dbReference>
<keyword evidence="12 17" id="KW-0472">Membrane</keyword>
<feature type="transmembrane region" description="Helical" evidence="17">
    <location>
        <begin position="292"/>
        <end position="312"/>
    </location>
</feature>
<feature type="transmembrane region" description="Helical" evidence="17">
    <location>
        <begin position="186"/>
        <end position="205"/>
    </location>
</feature>
<dbReference type="SUPFAM" id="SSF90123">
    <property type="entry name" value="ABC transporter transmembrane region"/>
    <property type="match status" value="1"/>
</dbReference>
<evidence type="ECO:0000256" key="4">
    <source>
        <dbReference type="ARBA" id="ARBA00022692"/>
    </source>
</evidence>
<dbReference type="InterPro" id="IPR036640">
    <property type="entry name" value="ABC1_TM_sf"/>
</dbReference>
<evidence type="ECO:0000256" key="11">
    <source>
        <dbReference type="ARBA" id="ARBA00023128"/>
    </source>
</evidence>
<feature type="transmembrane region" description="Helical" evidence="17">
    <location>
        <begin position="261"/>
        <end position="286"/>
    </location>
</feature>
<dbReference type="PANTHER" id="PTHR24221">
    <property type="entry name" value="ATP-BINDING CASSETTE SUB-FAMILY B"/>
    <property type="match status" value="1"/>
</dbReference>
<dbReference type="Pfam" id="PF00005">
    <property type="entry name" value="ABC_tran"/>
    <property type="match status" value="1"/>
</dbReference>
<dbReference type="Pfam" id="PF00664">
    <property type="entry name" value="ABC_membrane"/>
    <property type="match status" value="1"/>
</dbReference>
<keyword evidence="3" id="KW-0813">Transport</keyword>
<keyword evidence="6" id="KW-0999">Mitochondrion inner membrane</keyword>
<dbReference type="GO" id="GO:0140466">
    <property type="term" value="P:iron-sulfur cluster export from the mitochondrion"/>
    <property type="evidence" value="ECO:0007669"/>
    <property type="project" value="UniProtKB-ARBA"/>
</dbReference>
<dbReference type="InterPro" id="IPR003593">
    <property type="entry name" value="AAA+_ATPase"/>
</dbReference>
<dbReference type="SUPFAM" id="SSF52540">
    <property type="entry name" value="P-loop containing nucleoside triphosphate hydrolases"/>
    <property type="match status" value="1"/>
</dbReference>
<feature type="domain" description="ABC transmembrane type-1" evidence="19">
    <location>
        <begin position="146"/>
        <end position="435"/>
    </location>
</feature>
<keyword evidence="21" id="KW-1185">Reference proteome</keyword>
<protein>
    <recommendedName>
        <fullName evidence="14">Iron-sulfur clusters transporter ATM1, mitochondrial</fullName>
    </recommendedName>
    <alternativeName>
        <fullName evidence="15">Iron-sulfur clusters transporter atm1, mitochondrial</fullName>
    </alternativeName>
</protein>
<dbReference type="GO" id="GO:0006879">
    <property type="term" value="P:intracellular iron ion homeostasis"/>
    <property type="evidence" value="ECO:0007669"/>
    <property type="project" value="TreeGrafter"/>
</dbReference>
<dbReference type="GO" id="GO:0005743">
    <property type="term" value="C:mitochondrial inner membrane"/>
    <property type="evidence" value="ECO:0007669"/>
    <property type="project" value="UniProtKB-SubCell"/>
</dbReference>
<evidence type="ECO:0000256" key="15">
    <source>
        <dbReference type="ARBA" id="ARBA00040792"/>
    </source>
</evidence>
<keyword evidence="7 20" id="KW-0067">ATP-binding</keyword>
<dbReference type="PROSITE" id="PS50929">
    <property type="entry name" value="ABC_TM1F"/>
    <property type="match status" value="1"/>
</dbReference>
<keyword evidence="9" id="KW-1278">Translocase</keyword>
<dbReference type="AlphaFoldDB" id="A0A8H2VD27"/>
<keyword evidence="10 17" id="KW-1133">Transmembrane helix</keyword>
<dbReference type="InterPro" id="IPR003439">
    <property type="entry name" value="ABC_transporter-like_ATP-bd"/>
</dbReference>
<gene>
    <name evidence="20" type="ORF">KABA2_02S10186</name>
</gene>
<evidence type="ECO:0000313" key="20">
    <source>
        <dbReference type="EMBL" id="CAB4253033.1"/>
    </source>
</evidence>
<sequence>MEKYVIYTNKRAICYSISNSSWDTKEEYKKVMLISRCNRQFSRSIYSSCSKTLFKSNPLITGHFTSVKYTNQTIPHNLCFKRLNPRRFTTETIVKKPAEPIVKTTTTPTKANPQTKTPTISELKILKDLFKYIWPNGDNKVKSRVLIALSLLIGAKLLNVQVPFFFKQTIDSMNVEWSDPTIALPAAIGLTIFSYGVARFGAVLLGELRNAIFAKVAQNAIRTVSLETFQHLMKLDLGWHLSRQTGGLTRAMDRGTKGISYVLNAMVFHIIPITFEISVVCGILTYQFGASFAGITFTTMLLYTIFTIRTTAWRTQFRRNANKADNKGASIALDSLINFEAVKYFNNENYLASKYNKSLVNYRDSQIKVSQSLAFLNSGQNFIFTSALTAMMYMGCTGVLGGSLTVGDLVLINQLVFQLSVPLNFLGSVYRELKQSLIDMESLFKLRKNEILIQNSNNPLVVTPQTSNKNGNHVPFEIKFENVTFGYHPDRKILKNASFVIPAGSKAAVVGPSGSGKSTILKLVFRFYDPQQGKILINGVDIRDIDINSLRKLIGVVPQDTPLFNDTIWENVKFGRIDATEAEINGVIEKAQLRGLIDKLPQGLETIVGERGLMISGGEKQRLAIARVLLKNADIMFFDEATSALDTHTEQALLKTIRSNFKDRSRTSIYIAHRLRTIADADKIIVLEDGSVKEEGTHIELLSREHSLYKDLWNIQENLDMIEEVLEEEKAHET</sequence>
<dbReference type="GO" id="GO:0140359">
    <property type="term" value="F:ABC-type transporter activity"/>
    <property type="evidence" value="ECO:0007669"/>
    <property type="project" value="InterPro"/>
</dbReference>
<dbReference type="PROSITE" id="PS00211">
    <property type="entry name" value="ABC_TRANSPORTER_1"/>
    <property type="match status" value="1"/>
</dbReference>
<dbReference type="InterPro" id="IPR011527">
    <property type="entry name" value="ABC1_TM_dom"/>
</dbReference>
<evidence type="ECO:0000256" key="3">
    <source>
        <dbReference type="ARBA" id="ARBA00022448"/>
    </source>
</evidence>
<evidence type="ECO:0000259" key="19">
    <source>
        <dbReference type="PROSITE" id="PS50929"/>
    </source>
</evidence>
<evidence type="ECO:0000256" key="9">
    <source>
        <dbReference type="ARBA" id="ARBA00022967"/>
    </source>
</evidence>
<evidence type="ECO:0000259" key="18">
    <source>
        <dbReference type="PROSITE" id="PS50893"/>
    </source>
</evidence>
<comment type="subunit">
    <text evidence="2">Homodimer.</text>
</comment>
<evidence type="ECO:0000256" key="2">
    <source>
        <dbReference type="ARBA" id="ARBA00011738"/>
    </source>
</evidence>
<name>A0A8H2VD27_9SACH</name>
<evidence type="ECO:0000256" key="12">
    <source>
        <dbReference type="ARBA" id="ARBA00023136"/>
    </source>
</evidence>
<feature type="domain" description="ABC transporter" evidence="18">
    <location>
        <begin position="478"/>
        <end position="714"/>
    </location>
</feature>
<dbReference type="InterPro" id="IPR027417">
    <property type="entry name" value="P-loop_NTPase"/>
</dbReference>
<keyword evidence="11" id="KW-0496">Mitochondrion</keyword>
<evidence type="ECO:0000256" key="10">
    <source>
        <dbReference type="ARBA" id="ARBA00022989"/>
    </source>
</evidence>
<feature type="transmembrane region" description="Helical" evidence="17">
    <location>
        <begin position="145"/>
        <end position="166"/>
    </location>
</feature>
<proteinExistence type="inferred from homology"/>
<comment type="function">
    <text evidence="16">Performs an essential function in the generation of cytoplasmic iron-sulfur proteins by mediating the ATP-dependent export of Fe/S cluster precursors synthesized by NFS1 and other mitochondrial proteins. Hydrolyzes ATP. Binds glutathione and may function by transporting a glutathione-conjugated iron-sulfur compound.</text>
</comment>
<dbReference type="InterPro" id="IPR039421">
    <property type="entry name" value="Type_1_exporter"/>
</dbReference>
<evidence type="ECO:0000256" key="16">
    <source>
        <dbReference type="ARBA" id="ARBA00045666"/>
    </source>
</evidence>
<dbReference type="OrthoDB" id="6500128at2759"/>
<reference evidence="20 21" key="1">
    <citation type="submission" date="2020-05" db="EMBL/GenBank/DDBJ databases">
        <authorList>
            <person name="Casaregola S."/>
            <person name="Devillers H."/>
            <person name="Grondin C."/>
        </authorList>
    </citation>
    <scope>NUCLEOTIDE SEQUENCE [LARGE SCALE GENOMIC DNA]</scope>
    <source>
        <strain evidence="20 21">CLIB 1767</strain>
    </source>
</reference>
<dbReference type="FunFam" id="1.20.1560.10:FF:000004">
    <property type="entry name" value="ATP-binding cassette sub-family B member 7"/>
    <property type="match status" value="1"/>
</dbReference>
<evidence type="ECO:0000256" key="5">
    <source>
        <dbReference type="ARBA" id="ARBA00022741"/>
    </source>
</evidence>
<dbReference type="Gene3D" id="3.40.50.300">
    <property type="entry name" value="P-loop containing nucleotide triphosphate hydrolases"/>
    <property type="match status" value="1"/>
</dbReference>
<evidence type="ECO:0000256" key="7">
    <source>
        <dbReference type="ARBA" id="ARBA00022840"/>
    </source>
</evidence>
<evidence type="ECO:0000256" key="14">
    <source>
        <dbReference type="ARBA" id="ARBA00039906"/>
    </source>
</evidence>